<keyword evidence="7" id="KW-1185">Reference proteome</keyword>
<dbReference type="PROSITE" id="PS50931">
    <property type="entry name" value="HTH_LYSR"/>
    <property type="match status" value="1"/>
</dbReference>
<dbReference type="Pfam" id="PF00126">
    <property type="entry name" value="HTH_1"/>
    <property type="match status" value="1"/>
</dbReference>
<keyword evidence="2" id="KW-0805">Transcription regulation</keyword>
<proteinExistence type="inferred from homology"/>
<dbReference type="PANTHER" id="PTHR30118:SF15">
    <property type="entry name" value="TRANSCRIPTIONAL REGULATORY PROTEIN"/>
    <property type="match status" value="1"/>
</dbReference>
<evidence type="ECO:0000256" key="4">
    <source>
        <dbReference type="ARBA" id="ARBA00023163"/>
    </source>
</evidence>
<dbReference type="PRINTS" id="PR00039">
    <property type="entry name" value="HTHLYSR"/>
</dbReference>
<protein>
    <submittedName>
        <fullName evidence="6">LysR family transcriptional regulator</fullName>
    </submittedName>
</protein>
<accession>A0A9X0QU51</accession>
<keyword evidence="3" id="KW-0238">DNA-binding</keyword>
<comment type="caution">
    <text evidence="6">The sequence shown here is derived from an EMBL/GenBank/DDBJ whole genome shotgun (WGS) entry which is preliminary data.</text>
</comment>
<dbReference type="Proteomes" id="UP000600101">
    <property type="component" value="Unassembled WGS sequence"/>
</dbReference>
<sequence length="308" mass="33547">MALRPGDSGLRQLDLNLLPVFAALMRERSVTRAGQALFLSQPATSAALARLRAFFRDELFIRNGNALEPTPRAEALMAELEPALQSVAGAISGATPFDPATDTRTFRIGMSEDVGLAIIPLLPRLRAAAPHCRVVIRAANYLTIPGLLDAGEIGTAIGYFEDLPAAAKQRVLRRDGFRVLRDATSPGPIDLESYCARPHLLVTPRGDLTGFVDELLKQMGRRRQVVLGMPEFGLLPQTLLGSDLLCVVSEALVEALMATKYGAMLAADPPPFPCPDSVIRMAWRTALDHDPGEVWLRAQLIHWLTRRG</sequence>
<reference evidence="6" key="1">
    <citation type="submission" date="2020-08" db="EMBL/GenBank/DDBJ databases">
        <authorList>
            <person name="Hu Y."/>
            <person name="Nguyen S.V."/>
            <person name="Li F."/>
            <person name="Fanning S."/>
        </authorList>
    </citation>
    <scope>NUCLEOTIDE SEQUENCE</scope>
    <source>
        <strain evidence="6">SYSU D8009</strain>
    </source>
</reference>
<organism evidence="6 7">
    <name type="scientific">Siccirubricoccus deserti</name>
    <dbReference type="NCBI Taxonomy" id="2013562"/>
    <lineage>
        <taxon>Bacteria</taxon>
        <taxon>Pseudomonadati</taxon>
        <taxon>Pseudomonadota</taxon>
        <taxon>Alphaproteobacteria</taxon>
        <taxon>Acetobacterales</taxon>
        <taxon>Roseomonadaceae</taxon>
        <taxon>Siccirubricoccus</taxon>
    </lineage>
</organism>
<dbReference type="Gene3D" id="1.10.10.10">
    <property type="entry name" value="Winged helix-like DNA-binding domain superfamily/Winged helix DNA-binding domain"/>
    <property type="match status" value="1"/>
</dbReference>
<dbReference type="RefSeq" id="WP_186768494.1">
    <property type="nucleotide sequence ID" value="NZ_JACOMF010000001.1"/>
</dbReference>
<keyword evidence="4" id="KW-0804">Transcription</keyword>
<dbReference type="Pfam" id="PF03466">
    <property type="entry name" value="LysR_substrate"/>
    <property type="match status" value="1"/>
</dbReference>
<dbReference type="InterPro" id="IPR000847">
    <property type="entry name" value="LysR_HTH_N"/>
</dbReference>
<evidence type="ECO:0000259" key="5">
    <source>
        <dbReference type="PROSITE" id="PS50931"/>
    </source>
</evidence>
<evidence type="ECO:0000256" key="3">
    <source>
        <dbReference type="ARBA" id="ARBA00023125"/>
    </source>
</evidence>
<dbReference type="EMBL" id="JACOMF010000001">
    <property type="protein sequence ID" value="MBC4013714.1"/>
    <property type="molecule type" value="Genomic_DNA"/>
</dbReference>
<dbReference type="InterPro" id="IPR005119">
    <property type="entry name" value="LysR_subst-bd"/>
</dbReference>
<dbReference type="InterPro" id="IPR036388">
    <property type="entry name" value="WH-like_DNA-bd_sf"/>
</dbReference>
<dbReference type="SUPFAM" id="SSF53850">
    <property type="entry name" value="Periplasmic binding protein-like II"/>
    <property type="match status" value="1"/>
</dbReference>
<comment type="similarity">
    <text evidence="1">Belongs to the LysR transcriptional regulatory family.</text>
</comment>
<dbReference type="GO" id="GO:0003677">
    <property type="term" value="F:DNA binding"/>
    <property type="evidence" value="ECO:0007669"/>
    <property type="project" value="UniProtKB-KW"/>
</dbReference>
<dbReference type="PANTHER" id="PTHR30118">
    <property type="entry name" value="HTH-TYPE TRANSCRIPTIONAL REGULATOR LEUO-RELATED"/>
    <property type="match status" value="1"/>
</dbReference>
<dbReference type="AlphaFoldDB" id="A0A9X0QU51"/>
<dbReference type="InterPro" id="IPR050389">
    <property type="entry name" value="LysR-type_TF"/>
</dbReference>
<evidence type="ECO:0000256" key="1">
    <source>
        <dbReference type="ARBA" id="ARBA00009437"/>
    </source>
</evidence>
<dbReference type="GO" id="GO:0003700">
    <property type="term" value="F:DNA-binding transcription factor activity"/>
    <property type="evidence" value="ECO:0007669"/>
    <property type="project" value="InterPro"/>
</dbReference>
<dbReference type="Gene3D" id="3.40.190.10">
    <property type="entry name" value="Periplasmic binding protein-like II"/>
    <property type="match status" value="2"/>
</dbReference>
<evidence type="ECO:0000313" key="7">
    <source>
        <dbReference type="Proteomes" id="UP000600101"/>
    </source>
</evidence>
<feature type="domain" description="HTH lysR-type" evidence="5">
    <location>
        <begin position="13"/>
        <end position="70"/>
    </location>
</feature>
<dbReference type="SUPFAM" id="SSF46785">
    <property type="entry name" value="Winged helix' DNA-binding domain"/>
    <property type="match status" value="1"/>
</dbReference>
<dbReference type="InterPro" id="IPR036390">
    <property type="entry name" value="WH_DNA-bd_sf"/>
</dbReference>
<evidence type="ECO:0000313" key="6">
    <source>
        <dbReference type="EMBL" id="MBC4013714.1"/>
    </source>
</evidence>
<name>A0A9X0QU51_9PROT</name>
<evidence type="ECO:0000256" key="2">
    <source>
        <dbReference type="ARBA" id="ARBA00023015"/>
    </source>
</evidence>
<gene>
    <name evidence="6" type="ORF">H7965_00135</name>
</gene>